<evidence type="ECO:0000313" key="1">
    <source>
        <dbReference type="EMBL" id="VEF00370.1"/>
    </source>
</evidence>
<dbReference type="AlphaFoldDB" id="A0A3S4QTI4"/>
<proteinExistence type="predicted"/>
<organism evidence="1 2">
    <name type="scientific">Neisseria canis</name>
    <dbReference type="NCBI Taxonomy" id="493"/>
    <lineage>
        <taxon>Bacteria</taxon>
        <taxon>Pseudomonadati</taxon>
        <taxon>Pseudomonadota</taxon>
        <taxon>Betaproteobacteria</taxon>
        <taxon>Neisseriales</taxon>
        <taxon>Neisseriaceae</taxon>
        <taxon>Neisseria</taxon>
    </lineage>
</organism>
<sequence>MMYIGHNSIFCLKAFLDGWHFRNPKHIDNSEILIEFTDWIQEKFNIDRYSVSWDKLLFFLYQDEEIALNNFFLNFNQFLQERNQ</sequence>
<evidence type="ECO:0000313" key="2">
    <source>
        <dbReference type="Proteomes" id="UP000279284"/>
    </source>
</evidence>
<reference evidence="1 2" key="1">
    <citation type="submission" date="2018-12" db="EMBL/GenBank/DDBJ databases">
        <authorList>
            <consortium name="Pathogen Informatics"/>
        </authorList>
    </citation>
    <scope>NUCLEOTIDE SEQUENCE [LARGE SCALE GENOMIC DNA]</scope>
    <source>
        <strain evidence="1 2">NCTC10296</strain>
    </source>
</reference>
<keyword evidence="2" id="KW-1185">Reference proteome</keyword>
<dbReference type="EMBL" id="LR134313">
    <property type="protein sequence ID" value="VEF00370.1"/>
    <property type="molecule type" value="Genomic_DNA"/>
</dbReference>
<accession>A0A3S4QTI4</accession>
<protein>
    <submittedName>
        <fullName evidence="1">Uncharacterized protein</fullName>
    </submittedName>
</protein>
<dbReference type="Proteomes" id="UP000279284">
    <property type="component" value="Chromosome"/>
</dbReference>
<gene>
    <name evidence="1" type="ORF">NCTC10296_00820</name>
</gene>
<name>A0A3S4QTI4_9NEIS</name>
<dbReference type="KEGG" id="nci:NCTC10296_00820"/>